<dbReference type="PANTHER" id="PTHR46517">
    <property type="entry name" value="FRUCTOSE-2,6-BISPHOSPHATASE TIGAR"/>
    <property type="match status" value="1"/>
</dbReference>
<reference evidence="3" key="1">
    <citation type="journal article" date="2019" name="Int. J. Syst. Evol. Microbiol.">
        <title>The Global Catalogue of Microorganisms (GCM) 10K type strain sequencing project: providing services to taxonomists for standard genome sequencing and annotation.</title>
        <authorList>
            <consortium name="The Broad Institute Genomics Platform"/>
            <consortium name="The Broad Institute Genome Sequencing Center for Infectious Disease"/>
            <person name="Wu L."/>
            <person name="Ma J."/>
        </authorList>
    </citation>
    <scope>NUCLEOTIDE SEQUENCE [LARGE SCALE GENOMIC DNA]</scope>
    <source>
        <strain evidence="3">CGMCC 1.16305</strain>
    </source>
</reference>
<dbReference type="InterPro" id="IPR029033">
    <property type="entry name" value="His_PPase_superfam"/>
</dbReference>
<dbReference type="PANTHER" id="PTHR46517:SF1">
    <property type="entry name" value="FRUCTOSE-2,6-BISPHOSPHATASE TIGAR"/>
    <property type="match status" value="1"/>
</dbReference>
<comment type="caution">
    <text evidence="2">The sequence shown here is derived from an EMBL/GenBank/DDBJ whole genome shotgun (WGS) entry which is preliminary data.</text>
</comment>
<dbReference type="Gene3D" id="3.40.50.1240">
    <property type="entry name" value="Phosphoglycerate mutase-like"/>
    <property type="match status" value="1"/>
</dbReference>
<dbReference type="PROSITE" id="PS00175">
    <property type="entry name" value="PG_MUTASE"/>
    <property type="match status" value="1"/>
</dbReference>
<organism evidence="2 3">
    <name type="scientific">Scopulibacillus cellulosilyticus</name>
    <dbReference type="NCBI Taxonomy" id="2665665"/>
    <lineage>
        <taxon>Bacteria</taxon>
        <taxon>Bacillati</taxon>
        <taxon>Bacillota</taxon>
        <taxon>Bacilli</taxon>
        <taxon>Bacillales</taxon>
        <taxon>Sporolactobacillaceae</taxon>
        <taxon>Scopulibacillus</taxon>
    </lineage>
</organism>
<dbReference type="EMBL" id="JBHTCO010000041">
    <property type="protein sequence ID" value="MFC7394916.1"/>
    <property type="molecule type" value="Genomic_DNA"/>
</dbReference>
<dbReference type="EC" id="3.1.3.-" evidence="2"/>
<gene>
    <name evidence="2" type="ORF">ACFQRG_18550</name>
</gene>
<evidence type="ECO:0000313" key="3">
    <source>
        <dbReference type="Proteomes" id="UP001596505"/>
    </source>
</evidence>
<name>A0ABW2PZT6_9BACL</name>
<keyword evidence="3" id="KW-1185">Reference proteome</keyword>
<dbReference type="Pfam" id="PF00300">
    <property type="entry name" value="His_Phos_1"/>
    <property type="match status" value="1"/>
</dbReference>
<evidence type="ECO:0000313" key="2">
    <source>
        <dbReference type="EMBL" id="MFC7394916.1"/>
    </source>
</evidence>
<sequence length="199" mass="22858">MQKDKQLLIWLIRHGETEWNKLKKVQGRQDIELNETGIAQANAVGKYAQNVDWDAIVTSPLKRTVKTAECIAANLNKPVPVYIEDDLIERHYGKAAGLTYEERLAIFKNQSIEGMEELVDLEKRAWRLLDRLLNQWQGKRIMAVTHGGLIKTILSAVSKNTLKRDDIFVGNGSISSIHYSNNDWHIDLYNETDHLTKDY</sequence>
<dbReference type="InterPro" id="IPR001345">
    <property type="entry name" value="PG/BPGM_mutase_AS"/>
</dbReference>
<proteinExistence type="predicted"/>
<dbReference type="InterPro" id="IPR013078">
    <property type="entry name" value="His_Pase_superF_clade-1"/>
</dbReference>
<dbReference type="Proteomes" id="UP001596505">
    <property type="component" value="Unassembled WGS sequence"/>
</dbReference>
<protein>
    <submittedName>
        <fullName evidence="2">Histidine phosphatase family protein</fullName>
        <ecNumber evidence="2">3.1.3.-</ecNumber>
    </submittedName>
</protein>
<dbReference type="InterPro" id="IPR051695">
    <property type="entry name" value="Phosphoglycerate_Mutase"/>
</dbReference>
<dbReference type="RefSeq" id="WP_380968883.1">
    <property type="nucleotide sequence ID" value="NZ_JBHTCO010000041.1"/>
</dbReference>
<dbReference type="SMART" id="SM00855">
    <property type="entry name" value="PGAM"/>
    <property type="match status" value="1"/>
</dbReference>
<dbReference type="SUPFAM" id="SSF53254">
    <property type="entry name" value="Phosphoglycerate mutase-like"/>
    <property type="match status" value="1"/>
</dbReference>
<keyword evidence="1 2" id="KW-0378">Hydrolase</keyword>
<evidence type="ECO:0000256" key="1">
    <source>
        <dbReference type="ARBA" id="ARBA00022801"/>
    </source>
</evidence>
<dbReference type="GO" id="GO:0016787">
    <property type="term" value="F:hydrolase activity"/>
    <property type="evidence" value="ECO:0007669"/>
    <property type="project" value="UniProtKB-KW"/>
</dbReference>
<dbReference type="CDD" id="cd07067">
    <property type="entry name" value="HP_PGM_like"/>
    <property type="match status" value="1"/>
</dbReference>
<accession>A0ABW2PZT6</accession>